<feature type="short sequence motif" description="DGA/G" evidence="4">
    <location>
        <begin position="299"/>
        <end position="301"/>
    </location>
</feature>
<evidence type="ECO:0000256" key="4">
    <source>
        <dbReference type="PROSITE-ProRule" id="PRU01161"/>
    </source>
</evidence>
<comment type="caution">
    <text evidence="4">Lacks conserved residue(s) required for the propagation of feature annotation.</text>
</comment>
<evidence type="ECO:0000256" key="2">
    <source>
        <dbReference type="ARBA" id="ARBA00022963"/>
    </source>
</evidence>
<dbReference type="Gene3D" id="3.40.1090.10">
    <property type="entry name" value="Cytosolic phospholipase A2 catalytic domain"/>
    <property type="match status" value="1"/>
</dbReference>
<dbReference type="InterPro" id="IPR016035">
    <property type="entry name" value="Acyl_Trfase/lysoPLipase"/>
</dbReference>
<dbReference type="PROSITE" id="PS51635">
    <property type="entry name" value="PNPLA"/>
    <property type="match status" value="1"/>
</dbReference>
<evidence type="ECO:0000256" key="3">
    <source>
        <dbReference type="ARBA" id="ARBA00023098"/>
    </source>
</evidence>
<evidence type="ECO:0000256" key="1">
    <source>
        <dbReference type="ARBA" id="ARBA00022801"/>
    </source>
</evidence>
<sequence>MLSTLYHPVACSASDWAASDTAMDTRNSNVSSTPTTVEQSAQSTVLLSQGGGGEPKKAPWTPLALSFDGGGVRGLSSLYILRRIMLRVRQLEAEDSQADGQGHTTRDSHRLPLPCHYFDHIVGTGTGGFIAIMLGRLRIDVNECIQQYLTICNAIFRPHHYISPYSGQAFKEAIESVIRRYCKCHGGICETSQEHHLRQYDYLEPEGIVTTEQASRINHTCKTIVITQRKAHGKNEIDHRHLLRTYNHQRRLIHGQSFCNINFGRVDDAPFKIWQACRATSVAPFHFKEILINGYWHIDGGVGDNNPSAHAWNEALYFKFGNTGEKKVAVLVSIGTGMTEPNTKFGGLLSLLKYARKAITETGKAHDETQSSAQLIGSHYFRFDVRPIHDVHDGLSKTKLDECKKRRRRRTDRTATEAQQPPALNILNSDSDDDGNPSTRLQEHRDERALADMDVENDKGATQANKGGYKPAKVPLRPRTLPPGSTKREAGDRGLREAIGGLQPATEGGRHGEVAEVQETS</sequence>
<dbReference type="SUPFAM" id="SSF52151">
    <property type="entry name" value="FabD/lysophospholipase-like"/>
    <property type="match status" value="1"/>
</dbReference>
<keyword evidence="2" id="KW-0442">Lipid degradation</keyword>
<dbReference type="STRING" id="177199.A0A420Y9S9"/>
<keyword evidence="1" id="KW-0378">Hydrolase</keyword>
<feature type="short sequence motif" description="GXGXXG" evidence="4">
    <location>
        <begin position="69"/>
        <end position="74"/>
    </location>
</feature>
<evidence type="ECO:0000313" key="7">
    <source>
        <dbReference type="EMBL" id="RKU44631.1"/>
    </source>
</evidence>
<feature type="compositionally biased region" description="Polar residues" evidence="5">
    <location>
        <begin position="24"/>
        <end position="47"/>
    </location>
</feature>
<name>A0A420Y9S9_9PEZI</name>
<dbReference type="Pfam" id="PF01734">
    <property type="entry name" value="Patatin"/>
    <property type="match status" value="1"/>
</dbReference>
<keyword evidence="3" id="KW-0443">Lipid metabolism</keyword>
<gene>
    <name evidence="7" type="ORF">DL546_007315</name>
</gene>
<dbReference type="GO" id="GO:0047499">
    <property type="term" value="F:calcium-independent phospholipase A2 activity"/>
    <property type="evidence" value="ECO:0007669"/>
    <property type="project" value="TreeGrafter"/>
</dbReference>
<feature type="region of interest" description="Disordered" evidence="5">
    <location>
        <begin position="402"/>
        <end position="521"/>
    </location>
</feature>
<dbReference type="AlphaFoldDB" id="A0A420Y9S9"/>
<dbReference type="PANTHER" id="PTHR24185">
    <property type="entry name" value="CALCIUM-INDEPENDENT PHOSPHOLIPASE A2-GAMMA"/>
    <property type="match status" value="1"/>
</dbReference>
<dbReference type="GO" id="GO:0016042">
    <property type="term" value="P:lipid catabolic process"/>
    <property type="evidence" value="ECO:0007669"/>
    <property type="project" value="UniProtKB-KW"/>
</dbReference>
<evidence type="ECO:0000313" key="8">
    <source>
        <dbReference type="Proteomes" id="UP000275385"/>
    </source>
</evidence>
<keyword evidence="8" id="KW-1185">Reference proteome</keyword>
<dbReference type="EMBL" id="QVQW01000029">
    <property type="protein sequence ID" value="RKU44631.1"/>
    <property type="molecule type" value="Genomic_DNA"/>
</dbReference>
<dbReference type="PANTHER" id="PTHR24185:SF1">
    <property type="entry name" value="CALCIUM-INDEPENDENT PHOSPHOLIPASE A2-GAMMA"/>
    <property type="match status" value="1"/>
</dbReference>
<evidence type="ECO:0000259" key="6">
    <source>
        <dbReference type="PROSITE" id="PS51635"/>
    </source>
</evidence>
<dbReference type="GO" id="GO:0046486">
    <property type="term" value="P:glycerolipid metabolic process"/>
    <property type="evidence" value="ECO:0007669"/>
    <property type="project" value="UniProtKB-ARBA"/>
</dbReference>
<reference evidence="7 8" key="1">
    <citation type="submission" date="2018-08" db="EMBL/GenBank/DDBJ databases">
        <title>Draft genome of the lignicolous fungus Coniochaeta pulveracea.</title>
        <authorList>
            <person name="Borstlap C.J."/>
            <person name="De Witt R.N."/>
            <person name="Botha A."/>
            <person name="Volschenk H."/>
        </authorList>
    </citation>
    <scope>NUCLEOTIDE SEQUENCE [LARGE SCALE GENOMIC DNA]</scope>
    <source>
        <strain evidence="7 8">CAB683</strain>
    </source>
</reference>
<feature type="region of interest" description="Disordered" evidence="5">
    <location>
        <begin position="24"/>
        <end position="56"/>
    </location>
</feature>
<feature type="compositionally biased region" description="Basic and acidic residues" evidence="5">
    <location>
        <begin position="441"/>
        <end position="459"/>
    </location>
</feature>
<organism evidence="7 8">
    <name type="scientific">Coniochaeta pulveracea</name>
    <dbReference type="NCBI Taxonomy" id="177199"/>
    <lineage>
        <taxon>Eukaryota</taxon>
        <taxon>Fungi</taxon>
        <taxon>Dikarya</taxon>
        <taxon>Ascomycota</taxon>
        <taxon>Pezizomycotina</taxon>
        <taxon>Sordariomycetes</taxon>
        <taxon>Sordariomycetidae</taxon>
        <taxon>Coniochaetales</taxon>
        <taxon>Coniochaetaceae</taxon>
        <taxon>Coniochaeta</taxon>
    </lineage>
</organism>
<proteinExistence type="predicted"/>
<dbReference type="GO" id="GO:0016020">
    <property type="term" value="C:membrane"/>
    <property type="evidence" value="ECO:0007669"/>
    <property type="project" value="TreeGrafter"/>
</dbReference>
<feature type="domain" description="PNPLA" evidence="6">
    <location>
        <begin position="65"/>
        <end position="312"/>
    </location>
</feature>
<dbReference type="InterPro" id="IPR002641">
    <property type="entry name" value="PNPLA_dom"/>
</dbReference>
<comment type="caution">
    <text evidence="7">The sequence shown here is derived from an EMBL/GenBank/DDBJ whole genome shotgun (WGS) entry which is preliminary data.</text>
</comment>
<evidence type="ECO:0000256" key="5">
    <source>
        <dbReference type="SAM" id="MobiDB-lite"/>
    </source>
</evidence>
<feature type="compositionally biased region" description="Basic and acidic residues" evidence="5">
    <location>
        <begin position="486"/>
        <end position="496"/>
    </location>
</feature>
<dbReference type="GO" id="GO:0019369">
    <property type="term" value="P:arachidonate metabolic process"/>
    <property type="evidence" value="ECO:0007669"/>
    <property type="project" value="TreeGrafter"/>
</dbReference>
<dbReference type="Proteomes" id="UP000275385">
    <property type="component" value="Unassembled WGS sequence"/>
</dbReference>
<accession>A0A420Y9S9</accession>
<dbReference type="OrthoDB" id="626167at2759"/>
<protein>
    <recommendedName>
        <fullName evidence="6">PNPLA domain-containing protein</fullName>
    </recommendedName>
</protein>